<reference evidence="1 2" key="1">
    <citation type="submission" date="2017-08" db="EMBL/GenBank/DDBJ databases">
        <title>Infants hospitalized years apart are colonized by the same room-sourced microbial strains.</title>
        <authorList>
            <person name="Brooks B."/>
            <person name="Olm M.R."/>
            <person name="Firek B.A."/>
            <person name="Baker R."/>
            <person name="Thomas B.C."/>
            <person name="Morowitz M.J."/>
            <person name="Banfield J.F."/>
        </authorList>
    </citation>
    <scope>NUCLEOTIDE SEQUENCE [LARGE SCALE GENOMIC DNA]</scope>
    <source>
        <strain evidence="1">S2_003_000_R2_11</strain>
    </source>
</reference>
<dbReference type="EMBL" id="QFQS01000001">
    <property type="protein sequence ID" value="PZR00779.1"/>
    <property type="molecule type" value="Genomic_DNA"/>
</dbReference>
<name>A0A2W5SCJ2_CERSP</name>
<protein>
    <submittedName>
        <fullName evidence="1">Uncharacterized protein</fullName>
    </submittedName>
</protein>
<organism evidence="1 2">
    <name type="scientific">Cereibacter sphaeroides</name>
    <name type="common">Rhodobacter sphaeroides</name>
    <dbReference type="NCBI Taxonomy" id="1063"/>
    <lineage>
        <taxon>Bacteria</taxon>
        <taxon>Pseudomonadati</taxon>
        <taxon>Pseudomonadota</taxon>
        <taxon>Alphaproteobacteria</taxon>
        <taxon>Rhodobacterales</taxon>
        <taxon>Paracoccaceae</taxon>
        <taxon>Cereibacter</taxon>
    </lineage>
</organism>
<dbReference type="AlphaFoldDB" id="A0A2W5SCJ2"/>
<evidence type="ECO:0000313" key="2">
    <source>
        <dbReference type="Proteomes" id="UP000248975"/>
    </source>
</evidence>
<accession>A0A2W5SCJ2</accession>
<comment type="caution">
    <text evidence="1">The sequence shown here is derived from an EMBL/GenBank/DDBJ whole genome shotgun (WGS) entry which is preliminary data.</text>
</comment>
<proteinExistence type="predicted"/>
<dbReference type="Proteomes" id="UP000248975">
    <property type="component" value="Unassembled WGS sequence"/>
</dbReference>
<gene>
    <name evidence="1" type="ORF">DI533_09695</name>
</gene>
<evidence type="ECO:0000313" key="1">
    <source>
        <dbReference type="EMBL" id="PZR00779.1"/>
    </source>
</evidence>
<sequence length="105" mass="10297">MSDLTNTITVDGAVWVGTPPTANVLSDDGAQWSVSASGDAMAAGQLAFVGNATGLAVAMPGAGTAQGLLVLSGIAQGIMGGIVMSSRRVAPPATSANSGRLVRQQ</sequence>